<proteinExistence type="predicted"/>
<organism evidence="2 3">
    <name type="scientific">Moraxella oculi</name>
    <dbReference type="NCBI Taxonomy" id="2940516"/>
    <lineage>
        <taxon>Bacteria</taxon>
        <taxon>Pseudomonadati</taxon>
        <taxon>Pseudomonadota</taxon>
        <taxon>Gammaproteobacteria</taxon>
        <taxon>Moraxellales</taxon>
        <taxon>Moraxellaceae</taxon>
        <taxon>Moraxella</taxon>
    </lineage>
</organism>
<dbReference type="Gene3D" id="1.20.1050.10">
    <property type="match status" value="1"/>
</dbReference>
<name>A0ABW8U6G5_9GAMM</name>
<dbReference type="Pfam" id="PF13409">
    <property type="entry name" value="GST_N_2"/>
    <property type="match status" value="1"/>
</dbReference>
<dbReference type="RefSeq" id="WP_407069274.1">
    <property type="nucleotide sequence ID" value="NZ_JBJJXE010000010.1"/>
</dbReference>
<dbReference type="EMBL" id="JBJJXE010000010">
    <property type="protein sequence ID" value="MFL1732724.1"/>
    <property type="molecule type" value="Genomic_DNA"/>
</dbReference>
<dbReference type="InterPro" id="IPR004045">
    <property type="entry name" value="Glutathione_S-Trfase_N"/>
</dbReference>
<dbReference type="SUPFAM" id="SSF52833">
    <property type="entry name" value="Thioredoxin-like"/>
    <property type="match status" value="1"/>
</dbReference>
<dbReference type="Proteomes" id="UP001624684">
    <property type="component" value="Unassembled WGS sequence"/>
</dbReference>
<protein>
    <recommendedName>
        <fullName evidence="1">GST N-terminal domain-containing protein</fullName>
    </recommendedName>
</protein>
<dbReference type="Gene3D" id="3.40.30.10">
    <property type="entry name" value="Glutaredoxin"/>
    <property type="match status" value="1"/>
</dbReference>
<comment type="caution">
    <text evidence="2">The sequence shown here is derived from an EMBL/GenBank/DDBJ whole genome shotgun (WGS) entry which is preliminary data.</text>
</comment>
<dbReference type="InterPro" id="IPR036249">
    <property type="entry name" value="Thioredoxin-like_sf"/>
</dbReference>
<evidence type="ECO:0000313" key="3">
    <source>
        <dbReference type="Proteomes" id="UP001624684"/>
    </source>
</evidence>
<gene>
    <name evidence="2" type="ORF">ACJHVH_06920</name>
</gene>
<evidence type="ECO:0000313" key="2">
    <source>
        <dbReference type="EMBL" id="MFL1732724.1"/>
    </source>
</evidence>
<reference evidence="2 3" key="1">
    <citation type="submission" date="2024-11" db="EMBL/GenBank/DDBJ databases">
        <title>First Report of Moraxella oculi in Brazil in an Infectious Bovine Keratoconjunctivitis Outbreak.</title>
        <authorList>
            <person name="Carvalho C.V."/>
            <person name="Domingues R."/>
            <person name="Coutinho C."/>
            <person name="Honorio N.T.B.S."/>
            <person name="Faza D.R.L.R."/>
            <person name="Carvalho W.A."/>
            <person name="Machado A.B.F."/>
            <person name="Martins M.F."/>
            <person name="Gaspar E.B."/>
        </authorList>
    </citation>
    <scope>NUCLEOTIDE SEQUENCE [LARGE SCALE GENOMIC DNA]</scope>
    <source>
        <strain evidence="2 3">2117LE</strain>
    </source>
</reference>
<accession>A0ABW8U6G5</accession>
<sequence length="201" mass="22293">MNTLYLSTTSPYTRILLMIAKSEQVDLALNFVMPWENPTELTTINSFSQVPALVLQTGETITETPLIIQAIAPQLYVKHAHDLPQMAKAFGILAQGVRAFSLQRFALEGQDAHPLVDRSIKLLKDTLPKLPILSANAPSLADKVLLCALIWIGIRLPQVFETLSDANQQAVYEFHQSPLMQKLNADSLESKPSKVSDIMIE</sequence>
<evidence type="ECO:0000259" key="1">
    <source>
        <dbReference type="Pfam" id="PF13409"/>
    </source>
</evidence>
<keyword evidence="3" id="KW-1185">Reference proteome</keyword>
<feature type="domain" description="GST N-terminal" evidence="1">
    <location>
        <begin position="9"/>
        <end position="71"/>
    </location>
</feature>